<dbReference type="HOGENOM" id="CLU_1211359_0_0_1"/>
<dbReference type="PANTHER" id="PTHR36766:SF70">
    <property type="entry name" value="DISEASE RESISTANCE PROTEIN RGA4"/>
    <property type="match status" value="1"/>
</dbReference>
<proteinExistence type="predicted"/>
<dbReference type="SUPFAM" id="SSF52047">
    <property type="entry name" value="RNI-like"/>
    <property type="match status" value="1"/>
</dbReference>
<sequence>MFSTKIRVNVSALLHSNSPSSFSNSPSGKAMMYLPSPQLLDLSKYSKSFNLTQFSNLISLKLCVCNKVVRLPSLGKLTSLKKLELFRTDNLKYLDDDEFEDGMEVRVFPSLENCPKLGLPCHPSLKHLVVEGCNNELLRSISTFRGLQYLVVLDFRELKELPNEPFKPTLTHLYIYDCNETLTIWDCKGLRCLPEGIRHLTSLEVLRIIGCPTLEERCKEGTRVLSQTQ</sequence>
<reference evidence="3" key="3">
    <citation type="submission" date="2015-04" db="UniProtKB">
        <authorList>
            <consortium name="EnsemblPlants"/>
        </authorList>
    </citation>
    <scope>IDENTIFICATION</scope>
    <source>
        <strain evidence="3">cv. Jemalong A17</strain>
    </source>
</reference>
<dbReference type="EnsemblPlants" id="AES94368">
    <property type="protein sequence ID" value="AES94368"/>
    <property type="gene ID" value="MTR_5g013650"/>
</dbReference>
<evidence type="ECO:0000313" key="2">
    <source>
        <dbReference type="EMBL" id="AES94368.1"/>
    </source>
</evidence>
<dbReference type="InterPro" id="IPR032675">
    <property type="entry name" value="LRR_dom_sf"/>
</dbReference>
<dbReference type="AlphaFoldDB" id="G7JYN4"/>
<reference evidence="2 4" key="1">
    <citation type="journal article" date="2011" name="Nature">
        <title>The Medicago genome provides insight into the evolution of rhizobial symbioses.</title>
        <authorList>
            <person name="Young N.D."/>
            <person name="Debelle F."/>
            <person name="Oldroyd G.E."/>
            <person name="Geurts R."/>
            <person name="Cannon S.B."/>
            <person name="Udvardi M.K."/>
            <person name="Benedito V.A."/>
            <person name="Mayer K.F."/>
            <person name="Gouzy J."/>
            <person name="Schoof H."/>
            <person name="Van de Peer Y."/>
            <person name="Proost S."/>
            <person name="Cook D.R."/>
            <person name="Meyers B.C."/>
            <person name="Spannagl M."/>
            <person name="Cheung F."/>
            <person name="De Mita S."/>
            <person name="Krishnakumar V."/>
            <person name="Gundlach H."/>
            <person name="Zhou S."/>
            <person name="Mudge J."/>
            <person name="Bharti A.K."/>
            <person name="Murray J.D."/>
            <person name="Naoumkina M.A."/>
            <person name="Rosen B."/>
            <person name="Silverstein K.A."/>
            <person name="Tang H."/>
            <person name="Rombauts S."/>
            <person name="Zhao P.X."/>
            <person name="Zhou P."/>
            <person name="Barbe V."/>
            <person name="Bardou P."/>
            <person name="Bechner M."/>
            <person name="Bellec A."/>
            <person name="Berger A."/>
            <person name="Berges H."/>
            <person name="Bidwell S."/>
            <person name="Bisseling T."/>
            <person name="Choisne N."/>
            <person name="Couloux A."/>
            <person name="Denny R."/>
            <person name="Deshpande S."/>
            <person name="Dai X."/>
            <person name="Doyle J.J."/>
            <person name="Dudez A.M."/>
            <person name="Farmer A.D."/>
            <person name="Fouteau S."/>
            <person name="Franken C."/>
            <person name="Gibelin C."/>
            <person name="Gish J."/>
            <person name="Goldstein S."/>
            <person name="Gonzalez A.J."/>
            <person name="Green P.J."/>
            <person name="Hallab A."/>
            <person name="Hartog M."/>
            <person name="Hua A."/>
            <person name="Humphray S.J."/>
            <person name="Jeong D.H."/>
            <person name="Jing Y."/>
            <person name="Jocker A."/>
            <person name="Kenton S.M."/>
            <person name="Kim D.J."/>
            <person name="Klee K."/>
            <person name="Lai H."/>
            <person name="Lang C."/>
            <person name="Lin S."/>
            <person name="Macmil S.L."/>
            <person name="Magdelenat G."/>
            <person name="Matthews L."/>
            <person name="McCorrison J."/>
            <person name="Monaghan E.L."/>
            <person name="Mun J.H."/>
            <person name="Najar F.Z."/>
            <person name="Nicholson C."/>
            <person name="Noirot C."/>
            <person name="O'Bleness M."/>
            <person name="Paule C.R."/>
            <person name="Poulain J."/>
            <person name="Prion F."/>
            <person name="Qin B."/>
            <person name="Qu C."/>
            <person name="Retzel E.F."/>
            <person name="Riddle C."/>
            <person name="Sallet E."/>
            <person name="Samain S."/>
            <person name="Samson N."/>
            <person name="Sanders I."/>
            <person name="Saurat O."/>
            <person name="Scarpelli C."/>
            <person name="Schiex T."/>
            <person name="Segurens B."/>
            <person name="Severin A.J."/>
            <person name="Sherrier D.J."/>
            <person name="Shi R."/>
            <person name="Sims S."/>
            <person name="Singer S.R."/>
            <person name="Sinharoy S."/>
            <person name="Sterck L."/>
            <person name="Viollet A."/>
            <person name="Wang B.B."/>
            <person name="Wang K."/>
            <person name="Wang M."/>
            <person name="Wang X."/>
            <person name="Warfsmann J."/>
            <person name="Weissenbach J."/>
            <person name="White D.D."/>
            <person name="White J.D."/>
            <person name="Wiley G.B."/>
            <person name="Wincker P."/>
            <person name="Xing Y."/>
            <person name="Yang L."/>
            <person name="Yao Z."/>
            <person name="Ying F."/>
            <person name="Zhai J."/>
            <person name="Zhou L."/>
            <person name="Zuber A."/>
            <person name="Denarie J."/>
            <person name="Dixon R.A."/>
            <person name="May G.D."/>
            <person name="Schwartz D.C."/>
            <person name="Rogers J."/>
            <person name="Quetier F."/>
            <person name="Town C.D."/>
            <person name="Roe B.A."/>
        </authorList>
    </citation>
    <scope>NUCLEOTIDE SEQUENCE [LARGE SCALE GENOMIC DNA]</scope>
    <source>
        <strain evidence="2">A17</strain>
        <strain evidence="3 4">cv. Jemalong A17</strain>
    </source>
</reference>
<reference evidence="2 4" key="2">
    <citation type="journal article" date="2014" name="BMC Genomics">
        <title>An improved genome release (version Mt4.0) for the model legume Medicago truncatula.</title>
        <authorList>
            <person name="Tang H."/>
            <person name="Krishnakumar V."/>
            <person name="Bidwell S."/>
            <person name="Rosen B."/>
            <person name="Chan A."/>
            <person name="Zhou S."/>
            <person name="Gentzbittel L."/>
            <person name="Childs K.L."/>
            <person name="Yandell M."/>
            <person name="Gundlach H."/>
            <person name="Mayer K.F."/>
            <person name="Schwartz D.C."/>
            <person name="Town C.D."/>
        </authorList>
    </citation>
    <scope>GENOME REANNOTATION</scope>
    <source>
        <strain evidence="3 4">cv. Jemalong A17</strain>
    </source>
</reference>
<evidence type="ECO:0000313" key="4">
    <source>
        <dbReference type="Proteomes" id="UP000002051"/>
    </source>
</evidence>
<name>G7JYN4_MEDTR</name>
<dbReference type="PaxDb" id="3880-AES94368"/>
<dbReference type="Gene3D" id="3.80.10.10">
    <property type="entry name" value="Ribonuclease Inhibitor"/>
    <property type="match status" value="2"/>
</dbReference>
<keyword evidence="4" id="KW-1185">Reference proteome</keyword>
<evidence type="ECO:0000256" key="1">
    <source>
        <dbReference type="ARBA" id="ARBA00022821"/>
    </source>
</evidence>
<dbReference type="STRING" id="3880.G7JYN4"/>
<dbReference type="GO" id="GO:0006952">
    <property type="term" value="P:defense response"/>
    <property type="evidence" value="ECO:0007669"/>
    <property type="project" value="UniProtKB-KW"/>
</dbReference>
<dbReference type="Proteomes" id="UP000002051">
    <property type="component" value="Chromosome 5"/>
</dbReference>
<evidence type="ECO:0000313" key="3">
    <source>
        <dbReference type="EnsemblPlants" id="AES94368"/>
    </source>
</evidence>
<organism evidence="2 4">
    <name type="scientific">Medicago truncatula</name>
    <name type="common">Barrel medic</name>
    <name type="synonym">Medicago tribuloides</name>
    <dbReference type="NCBI Taxonomy" id="3880"/>
    <lineage>
        <taxon>Eukaryota</taxon>
        <taxon>Viridiplantae</taxon>
        <taxon>Streptophyta</taxon>
        <taxon>Embryophyta</taxon>
        <taxon>Tracheophyta</taxon>
        <taxon>Spermatophyta</taxon>
        <taxon>Magnoliopsida</taxon>
        <taxon>eudicotyledons</taxon>
        <taxon>Gunneridae</taxon>
        <taxon>Pentapetalae</taxon>
        <taxon>rosids</taxon>
        <taxon>fabids</taxon>
        <taxon>Fabales</taxon>
        <taxon>Fabaceae</taxon>
        <taxon>Papilionoideae</taxon>
        <taxon>50 kb inversion clade</taxon>
        <taxon>NPAAA clade</taxon>
        <taxon>Hologalegina</taxon>
        <taxon>IRL clade</taxon>
        <taxon>Trifolieae</taxon>
        <taxon>Medicago</taxon>
    </lineage>
</organism>
<dbReference type="OMA" id="IGCPTLE"/>
<gene>
    <name evidence="2" type="ordered locus">MTR_5g013650</name>
</gene>
<protein>
    <submittedName>
        <fullName evidence="2">NBS-LRR resistance protein, putative</fullName>
    </submittedName>
</protein>
<dbReference type="PANTHER" id="PTHR36766">
    <property type="entry name" value="PLANT BROAD-SPECTRUM MILDEW RESISTANCE PROTEIN RPW8"/>
    <property type="match status" value="1"/>
</dbReference>
<accession>G7JYN4</accession>
<dbReference type="EMBL" id="CM001221">
    <property type="protein sequence ID" value="AES94368.1"/>
    <property type="molecule type" value="Genomic_DNA"/>
</dbReference>
<keyword evidence="1" id="KW-0611">Plant defense</keyword>